<protein>
    <submittedName>
        <fullName evidence="7">Putative DNA helicase ino80</fullName>
    </submittedName>
</protein>
<evidence type="ECO:0000313" key="7">
    <source>
        <dbReference type="EnsemblPlants" id="EMT06183"/>
    </source>
</evidence>
<dbReference type="InterPro" id="IPR049730">
    <property type="entry name" value="SNF2/RAD54-like_C"/>
</dbReference>
<dbReference type="GO" id="GO:0005524">
    <property type="term" value="F:ATP binding"/>
    <property type="evidence" value="ECO:0007669"/>
    <property type="project" value="UniProtKB-KW"/>
</dbReference>
<evidence type="ECO:0000256" key="5">
    <source>
        <dbReference type="ARBA" id="ARBA00022840"/>
    </source>
</evidence>
<evidence type="ECO:0000256" key="4">
    <source>
        <dbReference type="ARBA" id="ARBA00022806"/>
    </source>
</evidence>
<dbReference type="GO" id="GO:0004386">
    <property type="term" value="F:helicase activity"/>
    <property type="evidence" value="ECO:0007669"/>
    <property type="project" value="UniProtKB-KW"/>
</dbReference>
<dbReference type="SUPFAM" id="SSF52540">
    <property type="entry name" value="P-loop containing nucleoside triphosphate hydrolases"/>
    <property type="match status" value="1"/>
</dbReference>
<dbReference type="CDD" id="cd18793">
    <property type="entry name" value="SF2_C_SNF"/>
    <property type="match status" value="1"/>
</dbReference>
<comment type="subcellular location">
    <subcellularLocation>
        <location evidence="1">Nucleus</location>
    </subcellularLocation>
</comment>
<proteinExistence type="predicted"/>
<evidence type="ECO:0000256" key="1">
    <source>
        <dbReference type="ARBA" id="ARBA00004123"/>
    </source>
</evidence>
<dbReference type="InterPro" id="IPR044567">
    <property type="entry name" value="CLSY/DRD1"/>
</dbReference>
<dbReference type="PANTHER" id="PTHR45821">
    <property type="entry name" value="SNF2 DOMAIN-CONTAINING PROTEIN CLASSY 2-RELATED"/>
    <property type="match status" value="1"/>
</dbReference>
<accession>M8BHI0</accession>
<reference evidence="7" key="1">
    <citation type="submission" date="2015-06" db="UniProtKB">
        <authorList>
            <consortium name="EnsemblPlants"/>
        </authorList>
    </citation>
    <scope>IDENTIFICATION</scope>
</reference>
<dbReference type="InterPro" id="IPR027417">
    <property type="entry name" value="P-loop_NTPase"/>
</dbReference>
<dbReference type="Gene3D" id="3.40.50.300">
    <property type="entry name" value="P-loop containing nucleotide triphosphate hydrolases"/>
    <property type="match status" value="1"/>
</dbReference>
<evidence type="ECO:0000256" key="2">
    <source>
        <dbReference type="ARBA" id="ARBA00022741"/>
    </source>
</evidence>
<keyword evidence="5" id="KW-0067">ATP-binding</keyword>
<dbReference type="ExpressionAtlas" id="M8BHI0">
    <property type="expression patterns" value="baseline"/>
</dbReference>
<keyword evidence="6" id="KW-0539">Nucleus</keyword>
<dbReference type="GO" id="GO:0005634">
    <property type="term" value="C:nucleus"/>
    <property type="evidence" value="ECO:0007669"/>
    <property type="project" value="UniProtKB-SubCell"/>
</dbReference>
<sequence length="136" mass="15388">MTSESTPDQRDEAVERFNQSPDAKVFFGSIKACGEGISLVGAYENPSVMRQAIGRAFRPGQSKMVYCYRLVTADSPEEEDHNTAFRKEWVSKMWFKSNELCGNDGFELAAVDVSESGDRFLDNEALRQDIKSLYKR</sequence>
<keyword evidence="4" id="KW-0347">Helicase</keyword>
<dbReference type="PANTHER" id="PTHR45821:SF12">
    <property type="entry name" value="OS03G0165266 PROTEIN"/>
    <property type="match status" value="1"/>
</dbReference>
<dbReference type="GO" id="GO:0080188">
    <property type="term" value="P:gene silencing by siRNA-directed DNA methylation"/>
    <property type="evidence" value="ECO:0007669"/>
    <property type="project" value="InterPro"/>
</dbReference>
<dbReference type="GO" id="GO:0016787">
    <property type="term" value="F:hydrolase activity"/>
    <property type="evidence" value="ECO:0007669"/>
    <property type="project" value="UniProtKB-KW"/>
</dbReference>
<dbReference type="EnsemblPlants" id="EMT06183">
    <property type="protein sequence ID" value="EMT06183"/>
    <property type="gene ID" value="F775_03024"/>
</dbReference>
<keyword evidence="3" id="KW-0378">Hydrolase</keyword>
<keyword evidence="2" id="KW-0547">Nucleotide-binding</keyword>
<evidence type="ECO:0000256" key="3">
    <source>
        <dbReference type="ARBA" id="ARBA00022801"/>
    </source>
</evidence>
<evidence type="ECO:0000256" key="6">
    <source>
        <dbReference type="ARBA" id="ARBA00023242"/>
    </source>
</evidence>
<dbReference type="AlphaFoldDB" id="M8BHI0"/>
<name>M8BHI0_AEGTA</name>
<organism evidence="7">
    <name type="scientific">Aegilops tauschii</name>
    <name type="common">Tausch's goatgrass</name>
    <name type="synonym">Aegilops squarrosa</name>
    <dbReference type="NCBI Taxonomy" id="37682"/>
    <lineage>
        <taxon>Eukaryota</taxon>
        <taxon>Viridiplantae</taxon>
        <taxon>Streptophyta</taxon>
        <taxon>Embryophyta</taxon>
        <taxon>Tracheophyta</taxon>
        <taxon>Spermatophyta</taxon>
        <taxon>Magnoliopsida</taxon>
        <taxon>Liliopsida</taxon>
        <taxon>Poales</taxon>
        <taxon>Poaceae</taxon>
        <taxon>BOP clade</taxon>
        <taxon>Pooideae</taxon>
        <taxon>Triticodae</taxon>
        <taxon>Triticeae</taxon>
        <taxon>Triticinae</taxon>
        <taxon>Aegilops</taxon>
    </lineage>
</organism>